<dbReference type="AlphaFoldDB" id="A0A0E9XZY5"/>
<accession>A0A0E9XZY5</accession>
<evidence type="ECO:0000313" key="1">
    <source>
        <dbReference type="EMBL" id="JAI08288.1"/>
    </source>
</evidence>
<name>A0A0E9XZY5_ANGAN</name>
<protein>
    <submittedName>
        <fullName evidence="1">Uncharacterized protein</fullName>
    </submittedName>
</protein>
<sequence length="30" mass="3628">MFFFFFFSPGLIFLLSLLTLFFSFPVKFLL</sequence>
<organism evidence="1">
    <name type="scientific">Anguilla anguilla</name>
    <name type="common">European freshwater eel</name>
    <name type="synonym">Muraena anguilla</name>
    <dbReference type="NCBI Taxonomy" id="7936"/>
    <lineage>
        <taxon>Eukaryota</taxon>
        <taxon>Metazoa</taxon>
        <taxon>Chordata</taxon>
        <taxon>Craniata</taxon>
        <taxon>Vertebrata</taxon>
        <taxon>Euteleostomi</taxon>
        <taxon>Actinopterygii</taxon>
        <taxon>Neopterygii</taxon>
        <taxon>Teleostei</taxon>
        <taxon>Anguilliformes</taxon>
        <taxon>Anguillidae</taxon>
        <taxon>Anguilla</taxon>
    </lineage>
</organism>
<reference evidence="1" key="2">
    <citation type="journal article" date="2015" name="Fish Shellfish Immunol.">
        <title>Early steps in the European eel (Anguilla anguilla)-Vibrio vulnificus interaction in the gills: Role of the RtxA13 toxin.</title>
        <authorList>
            <person name="Callol A."/>
            <person name="Pajuelo D."/>
            <person name="Ebbesson L."/>
            <person name="Teles M."/>
            <person name="MacKenzie S."/>
            <person name="Amaro C."/>
        </authorList>
    </citation>
    <scope>NUCLEOTIDE SEQUENCE</scope>
</reference>
<dbReference type="EMBL" id="GBXM01000290">
    <property type="protein sequence ID" value="JAI08288.1"/>
    <property type="molecule type" value="Transcribed_RNA"/>
</dbReference>
<reference evidence="1" key="1">
    <citation type="submission" date="2014-11" db="EMBL/GenBank/DDBJ databases">
        <authorList>
            <person name="Amaro Gonzalez C."/>
        </authorList>
    </citation>
    <scope>NUCLEOTIDE SEQUENCE</scope>
</reference>
<proteinExistence type="predicted"/>